<name>A0AAE1T260_9SOLA</name>
<protein>
    <submittedName>
        <fullName evidence="1">Uncharacterized protein</fullName>
    </submittedName>
</protein>
<dbReference type="AlphaFoldDB" id="A0AAE1T260"/>
<keyword evidence="2" id="KW-1185">Reference proteome</keyword>
<reference evidence="1" key="1">
    <citation type="submission" date="2023-12" db="EMBL/GenBank/DDBJ databases">
        <title>Genome assembly of Anisodus tanguticus.</title>
        <authorList>
            <person name="Wang Y.-J."/>
        </authorList>
    </citation>
    <scope>NUCLEOTIDE SEQUENCE</scope>
    <source>
        <strain evidence="1">KB-2021</strain>
        <tissue evidence="1">Leaf</tissue>
    </source>
</reference>
<gene>
    <name evidence="1" type="ORF">RND71_002101</name>
</gene>
<comment type="caution">
    <text evidence="1">The sequence shown here is derived from an EMBL/GenBank/DDBJ whole genome shotgun (WGS) entry which is preliminary data.</text>
</comment>
<dbReference type="Proteomes" id="UP001291623">
    <property type="component" value="Unassembled WGS sequence"/>
</dbReference>
<organism evidence="1 2">
    <name type="scientific">Anisodus tanguticus</name>
    <dbReference type="NCBI Taxonomy" id="243964"/>
    <lineage>
        <taxon>Eukaryota</taxon>
        <taxon>Viridiplantae</taxon>
        <taxon>Streptophyta</taxon>
        <taxon>Embryophyta</taxon>
        <taxon>Tracheophyta</taxon>
        <taxon>Spermatophyta</taxon>
        <taxon>Magnoliopsida</taxon>
        <taxon>eudicotyledons</taxon>
        <taxon>Gunneridae</taxon>
        <taxon>Pentapetalae</taxon>
        <taxon>asterids</taxon>
        <taxon>lamiids</taxon>
        <taxon>Solanales</taxon>
        <taxon>Solanaceae</taxon>
        <taxon>Solanoideae</taxon>
        <taxon>Hyoscyameae</taxon>
        <taxon>Anisodus</taxon>
    </lineage>
</organism>
<evidence type="ECO:0000313" key="2">
    <source>
        <dbReference type="Proteomes" id="UP001291623"/>
    </source>
</evidence>
<evidence type="ECO:0000313" key="1">
    <source>
        <dbReference type="EMBL" id="KAK4380239.1"/>
    </source>
</evidence>
<sequence length="292" mass="33087">MSCRAPIELKKYSLQSWSNIPSWKCALKRTSGRKSGNDSVLKIRLRPFSIFAHNLSSRAPIEVMFAVLFSSQQGGMHCISPYAAAYTTADGGSEVSLTEGNVNLSHKGIHAWPLNLQNHQRSYLINTPIPGSQYVALGASRLFESHIDFTIPRYVRYTYHTWSKGVYEFQRKTRYTKYTNEIKDMLNDGQQHVNETHPLKLGMHCISPSMAIYTTANGGNKNPHPNEKRRLEFGKELSMDSKQLRIEQSALKEFKRNAICNQCANRAIIGEISVDDKQTKIEVLHPEFNAPP</sequence>
<accession>A0AAE1T260</accession>
<proteinExistence type="predicted"/>
<dbReference type="EMBL" id="JAVYJV010000001">
    <property type="protein sequence ID" value="KAK4380239.1"/>
    <property type="molecule type" value="Genomic_DNA"/>
</dbReference>